<name>A0A8J4V486_9MYCE</name>
<evidence type="ECO:0000313" key="3">
    <source>
        <dbReference type="Proteomes" id="UP000695562"/>
    </source>
</evidence>
<feature type="chain" id="PRO_5035197574" evidence="1">
    <location>
        <begin position="24"/>
        <end position="123"/>
    </location>
</feature>
<keyword evidence="3" id="KW-1185">Reference proteome</keyword>
<gene>
    <name evidence="2" type="ORF">CYY_008195</name>
</gene>
<feature type="signal peptide" evidence="1">
    <location>
        <begin position="1"/>
        <end position="23"/>
    </location>
</feature>
<evidence type="ECO:0000313" key="2">
    <source>
        <dbReference type="EMBL" id="KAF2070484.1"/>
    </source>
</evidence>
<organism evidence="2 3">
    <name type="scientific">Polysphondylium violaceum</name>
    <dbReference type="NCBI Taxonomy" id="133409"/>
    <lineage>
        <taxon>Eukaryota</taxon>
        <taxon>Amoebozoa</taxon>
        <taxon>Evosea</taxon>
        <taxon>Eumycetozoa</taxon>
        <taxon>Dictyostelia</taxon>
        <taxon>Dictyosteliales</taxon>
        <taxon>Dictyosteliaceae</taxon>
        <taxon>Polysphondylium</taxon>
    </lineage>
</organism>
<protein>
    <submittedName>
        <fullName evidence="2">Uncharacterized protein</fullName>
    </submittedName>
</protein>
<keyword evidence="1" id="KW-0732">Signal</keyword>
<comment type="caution">
    <text evidence="2">The sequence shown here is derived from an EMBL/GenBank/DDBJ whole genome shotgun (WGS) entry which is preliminary data.</text>
</comment>
<proteinExistence type="predicted"/>
<dbReference type="AlphaFoldDB" id="A0A8J4V486"/>
<accession>A0A8J4V486</accession>
<sequence length="123" mass="14276">MLPTFLSIVVIAILTNNSPSVKSEATNKSRVKVTFKQSRPKTLLSAVDIKGKNHLLDKVDIDNTSYLIKLFRKNHKYIQKKNDKRFIDGKIALKPMEKSLYFIQWSHNNCYPMMPIKVRVNKL</sequence>
<evidence type="ECO:0000256" key="1">
    <source>
        <dbReference type="SAM" id="SignalP"/>
    </source>
</evidence>
<dbReference type="EMBL" id="AJWJ01000485">
    <property type="protein sequence ID" value="KAF2070484.1"/>
    <property type="molecule type" value="Genomic_DNA"/>
</dbReference>
<dbReference type="Proteomes" id="UP000695562">
    <property type="component" value="Unassembled WGS sequence"/>
</dbReference>
<reference evidence="2" key="1">
    <citation type="submission" date="2020-01" db="EMBL/GenBank/DDBJ databases">
        <title>Development of genomics and gene disruption for Polysphondylium violaceum indicates a role for the polyketide synthase stlB in stalk morphogenesis.</title>
        <authorList>
            <person name="Narita B."/>
            <person name="Kawabe Y."/>
            <person name="Kin K."/>
            <person name="Saito T."/>
            <person name="Gibbs R."/>
            <person name="Kuspa A."/>
            <person name="Muzny D."/>
            <person name="Queller D."/>
            <person name="Richards S."/>
            <person name="Strassman J."/>
            <person name="Sucgang R."/>
            <person name="Worley K."/>
            <person name="Schaap P."/>
        </authorList>
    </citation>
    <scope>NUCLEOTIDE SEQUENCE</scope>
    <source>
        <strain evidence="2">QSvi11</strain>
    </source>
</reference>